<sequence>MNPEVDACIARSEQWSEVMGALQVILLDCELTEELKWRQPCYTNDHKNIVILQQMKEFLALMFFKGALVADPAGVLESQGPNSRSARRICLTSVGDVERLADTVRAYIGEAIAVEAAGVKVEPAGQLELLGELKDCIDSDPGFKAAFESLTPGRQREYNLYFSGAKQASTRVSRIEKYTPKILSGKGFRDR</sequence>
<proteinExistence type="predicted"/>
<gene>
    <name evidence="2" type="ORF">UFOPK4354_01060</name>
</gene>
<dbReference type="AlphaFoldDB" id="A0A6J7ULM9"/>
<dbReference type="InterPro" id="IPR016786">
    <property type="entry name" value="YdeI_bac"/>
</dbReference>
<protein>
    <submittedName>
        <fullName evidence="2">Unannotated protein</fullName>
    </submittedName>
</protein>
<dbReference type="Pfam" id="PF08818">
    <property type="entry name" value="DUF1801"/>
    <property type="match status" value="1"/>
</dbReference>
<dbReference type="SUPFAM" id="SSF159888">
    <property type="entry name" value="YdhG-like"/>
    <property type="match status" value="1"/>
</dbReference>
<evidence type="ECO:0000259" key="1">
    <source>
        <dbReference type="Pfam" id="PF08818"/>
    </source>
</evidence>
<organism evidence="2">
    <name type="scientific">freshwater metagenome</name>
    <dbReference type="NCBI Taxonomy" id="449393"/>
    <lineage>
        <taxon>unclassified sequences</taxon>
        <taxon>metagenomes</taxon>
        <taxon>ecological metagenomes</taxon>
    </lineage>
</organism>
<reference evidence="2" key="1">
    <citation type="submission" date="2020-05" db="EMBL/GenBank/DDBJ databases">
        <authorList>
            <person name="Chiriac C."/>
            <person name="Salcher M."/>
            <person name="Ghai R."/>
            <person name="Kavagutti S V."/>
        </authorList>
    </citation>
    <scope>NUCLEOTIDE SEQUENCE</scope>
</reference>
<dbReference type="InterPro" id="IPR014922">
    <property type="entry name" value="YdhG-like"/>
</dbReference>
<accession>A0A6J7ULM9</accession>
<dbReference type="PIRSF" id="PIRSF021308">
    <property type="entry name" value="UCP021308"/>
    <property type="match status" value="1"/>
</dbReference>
<dbReference type="Pfam" id="PF13376">
    <property type="entry name" value="OmdA"/>
    <property type="match status" value="1"/>
</dbReference>
<evidence type="ECO:0000313" key="2">
    <source>
        <dbReference type="EMBL" id="CAB5066811.1"/>
    </source>
</evidence>
<feature type="domain" description="YdhG-like" evidence="1">
    <location>
        <begin position="22"/>
        <end position="112"/>
    </location>
</feature>
<name>A0A6J7ULM9_9ZZZZ</name>
<dbReference type="EMBL" id="CAFBQW010000109">
    <property type="protein sequence ID" value="CAB5066811.1"/>
    <property type="molecule type" value="Genomic_DNA"/>
</dbReference>